<dbReference type="EMBL" id="CAJVQB010079432">
    <property type="protein sequence ID" value="CAG8845395.1"/>
    <property type="molecule type" value="Genomic_DNA"/>
</dbReference>
<keyword evidence="2" id="KW-1185">Reference proteome</keyword>
<comment type="caution">
    <text evidence="1">The sequence shown here is derived from an EMBL/GenBank/DDBJ whole genome shotgun (WGS) entry which is preliminary data.</text>
</comment>
<dbReference type="Proteomes" id="UP000789901">
    <property type="component" value="Unassembled WGS sequence"/>
</dbReference>
<proteinExistence type="predicted"/>
<feature type="non-terminal residue" evidence="1">
    <location>
        <position position="1"/>
    </location>
</feature>
<gene>
    <name evidence="1" type="ORF">GMARGA_LOCUS37612</name>
</gene>
<evidence type="ECO:0000313" key="2">
    <source>
        <dbReference type="Proteomes" id="UP000789901"/>
    </source>
</evidence>
<evidence type="ECO:0000313" key="1">
    <source>
        <dbReference type="EMBL" id="CAG8845395.1"/>
    </source>
</evidence>
<accession>A0ABN7X0Y3</accession>
<sequence length="199" mass="23707">YPGTKDPETVIKVPSRKFILEVQQRYIEAKWYLSKKNECYRDEGPKEETNWFFCWENLKEIKDSKSRSEDTSNSLITKIKGLFQVLPTKTELHKRKPNIYSDSYCILCTEQEAETLDYLTYETRAVITLRDLCMTVLYKTKQEHTKETYDVIRALTHVYQEGFYRVIWVERYKKICEWENLTGITRAKKKGAEEIQSGQ</sequence>
<protein>
    <submittedName>
        <fullName evidence="1">23074_t:CDS:1</fullName>
    </submittedName>
</protein>
<name>A0ABN7X0Y3_GIGMA</name>
<organism evidence="1 2">
    <name type="scientific">Gigaspora margarita</name>
    <dbReference type="NCBI Taxonomy" id="4874"/>
    <lineage>
        <taxon>Eukaryota</taxon>
        <taxon>Fungi</taxon>
        <taxon>Fungi incertae sedis</taxon>
        <taxon>Mucoromycota</taxon>
        <taxon>Glomeromycotina</taxon>
        <taxon>Glomeromycetes</taxon>
        <taxon>Diversisporales</taxon>
        <taxon>Gigasporaceae</taxon>
        <taxon>Gigaspora</taxon>
    </lineage>
</organism>
<reference evidence="1 2" key="1">
    <citation type="submission" date="2021-06" db="EMBL/GenBank/DDBJ databases">
        <authorList>
            <person name="Kallberg Y."/>
            <person name="Tangrot J."/>
            <person name="Rosling A."/>
        </authorList>
    </citation>
    <scope>NUCLEOTIDE SEQUENCE [LARGE SCALE GENOMIC DNA]</scope>
    <source>
        <strain evidence="1 2">120-4 pot B 10/14</strain>
    </source>
</reference>